<dbReference type="InterPro" id="IPR001633">
    <property type="entry name" value="EAL_dom"/>
</dbReference>
<organism evidence="5 6">
    <name type="scientific">Cellulomonas algicola</name>
    <dbReference type="NCBI Taxonomy" id="2071633"/>
    <lineage>
        <taxon>Bacteria</taxon>
        <taxon>Bacillati</taxon>
        <taxon>Actinomycetota</taxon>
        <taxon>Actinomycetes</taxon>
        <taxon>Micrococcales</taxon>
        <taxon>Cellulomonadaceae</taxon>
        <taxon>Cellulomonas</taxon>
    </lineage>
</organism>
<keyword evidence="2" id="KW-1133">Transmembrane helix</keyword>
<protein>
    <recommendedName>
        <fullName evidence="7">GGDEF-domain containing protein</fullName>
    </recommendedName>
</protein>
<dbReference type="CDD" id="cd01948">
    <property type="entry name" value="EAL"/>
    <property type="match status" value="1"/>
</dbReference>
<keyword evidence="2" id="KW-0812">Transmembrane</keyword>
<dbReference type="CDD" id="cd01949">
    <property type="entry name" value="GGDEF"/>
    <property type="match status" value="1"/>
</dbReference>
<evidence type="ECO:0000256" key="2">
    <source>
        <dbReference type="SAM" id="Phobius"/>
    </source>
</evidence>
<name>A0A401UXG2_9CELL</name>
<feature type="compositionally biased region" description="Low complexity" evidence="1">
    <location>
        <begin position="692"/>
        <end position="701"/>
    </location>
</feature>
<dbReference type="Gene3D" id="3.20.20.450">
    <property type="entry name" value="EAL domain"/>
    <property type="match status" value="1"/>
</dbReference>
<sequence length="701" mass="75412">MPRTRRPWSLTRYFAVVSVVAMTVLGLALVVVSANVMERQSTRDGMASAESVQSYATGQVPTDSFVMATALTPEQDAAVRAAVAGFADSVVEVRLWAQDGTLIFSTADRTTSGFPDGDRLDATMRTGEPDAKVVTDVRGDEGEASGTQTDVLDVYVPVTAGDTLTADGQATDAGEVVGAAEVMLDHTGSADAVGDAVRTVGIVVGVGLVLLWVLLFRTVLTTSRRLQATALENARLALLDSLTGLPNRRMLADRMRRTIAEAQQDGTRVGLMMLDIDHFKDINDSLGHDRGDELLEQVAERLRGALRGNDVVARLGGDEFAVLLPDVRSVENAERLARRVRGLFATPFPLGDLALHVETSVGVACLPEHASDASSLMRTADVAMYAAKHRRTGVAVYSLDEDDSSPARLVLLGDLHRALDAASPDSHELEMHYQPKVDLTTGRTVGLEALMRWRHETRGLLAPAAFIPLAEQSGLIHDVTRYALTACVRQLAQWSQDGRSTPVAVNLSAHDVASTDVVDLIERLLDEHAVPAELLEVEITETALVADRSRVVPVLERLGELGVRVAIDDFGIGNTSISQLRDLPVDELKIDRLFVADLQAGGREGSEVVVRAMVDLAHSFGLRVVAEGVEDEHTAEILARLGVDQAQGFLYSRAVPPADLTFGTLVPTPRRGADESTRPAGSRPGGRRRPRTAQTTRHSNE</sequence>
<dbReference type="EMBL" id="BHYL01000060">
    <property type="protein sequence ID" value="GCD19355.1"/>
    <property type="molecule type" value="Genomic_DNA"/>
</dbReference>
<feature type="region of interest" description="Disordered" evidence="1">
    <location>
        <begin position="662"/>
        <end position="701"/>
    </location>
</feature>
<dbReference type="Proteomes" id="UP000288246">
    <property type="component" value="Unassembled WGS sequence"/>
</dbReference>
<evidence type="ECO:0008006" key="7">
    <source>
        <dbReference type="Google" id="ProtNLM"/>
    </source>
</evidence>
<dbReference type="InterPro" id="IPR029787">
    <property type="entry name" value="Nucleotide_cyclase"/>
</dbReference>
<dbReference type="RefSeq" id="WP_235843340.1">
    <property type="nucleotide sequence ID" value="NZ_BHYL01000060.1"/>
</dbReference>
<dbReference type="Pfam" id="PF00563">
    <property type="entry name" value="EAL"/>
    <property type="match status" value="1"/>
</dbReference>
<accession>A0A401UXG2</accession>
<dbReference type="SUPFAM" id="SSF55073">
    <property type="entry name" value="Nucleotide cyclase"/>
    <property type="match status" value="1"/>
</dbReference>
<dbReference type="PROSITE" id="PS50887">
    <property type="entry name" value="GGDEF"/>
    <property type="match status" value="1"/>
</dbReference>
<dbReference type="PANTHER" id="PTHR44757">
    <property type="entry name" value="DIGUANYLATE CYCLASE DGCP"/>
    <property type="match status" value="1"/>
</dbReference>
<dbReference type="SMART" id="SM00052">
    <property type="entry name" value="EAL"/>
    <property type="match status" value="1"/>
</dbReference>
<keyword evidence="2" id="KW-0472">Membrane</keyword>
<dbReference type="InterPro" id="IPR043128">
    <property type="entry name" value="Rev_trsase/Diguanyl_cyclase"/>
</dbReference>
<dbReference type="AlphaFoldDB" id="A0A401UXG2"/>
<dbReference type="SMART" id="SM00267">
    <property type="entry name" value="GGDEF"/>
    <property type="match status" value="1"/>
</dbReference>
<dbReference type="PANTHER" id="PTHR44757:SF2">
    <property type="entry name" value="BIOFILM ARCHITECTURE MAINTENANCE PROTEIN MBAA"/>
    <property type="match status" value="1"/>
</dbReference>
<evidence type="ECO:0000259" key="3">
    <source>
        <dbReference type="PROSITE" id="PS50883"/>
    </source>
</evidence>
<feature type="domain" description="EAL" evidence="3">
    <location>
        <begin position="408"/>
        <end position="668"/>
    </location>
</feature>
<dbReference type="InterPro" id="IPR052155">
    <property type="entry name" value="Biofilm_reg_signaling"/>
</dbReference>
<dbReference type="FunFam" id="3.30.70.270:FF:000001">
    <property type="entry name" value="Diguanylate cyclase domain protein"/>
    <property type="match status" value="1"/>
</dbReference>
<dbReference type="Pfam" id="PF00990">
    <property type="entry name" value="GGDEF"/>
    <property type="match status" value="1"/>
</dbReference>
<dbReference type="InterPro" id="IPR035919">
    <property type="entry name" value="EAL_sf"/>
</dbReference>
<feature type="transmembrane region" description="Helical" evidence="2">
    <location>
        <begin position="12"/>
        <end position="36"/>
    </location>
</feature>
<feature type="domain" description="GGDEF" evidence="4">
    <location>
        <begin position="267"/>
        <end position="399"/>
    </location>
</feature>
<gene>
    <name evidence="5" type="ORF">CTKZ_09170</name>
</gene>
<keyword evidence="6" id="KW-1185">Reference proteome</keyword>
<feature type="transmembrane region" description="Helical" evidence="2">
    <location>
        <begin position="196"/>
        <end position="215"/>
    </location>
</feature>
<evidence type="ECO:0000259" key="4">
    <source>
        <dbReference type="PROSITE" id="PS50887"/>
    </source>
</evidence>
<dbReference type="InterPro" id="IPR000160">
    <property type="entry name" value="GGDEF_dom"/>
</dbReference>
<dbReference type="SUPFAM" id="SSF141868">
    <property type="entry name" value="EAL domain-like"/>
    <property type="match status" value="1"/>
</dbReference>
<dbReference type="PROSITE" id="PS50883">
    <property type="entry name" value="EAL"/>
    <property type="match status" value="1"/>
</dbReference>
<evidence type="ECO:0000256" key="1">
    <source>
        <dbReference type="SAM" id="MobiDB-lite"/>
    </source>
</evidence>
<reference evidence="5 6" key="1">
    <citation type="submission" date="2018-11" db="EMBL/GenBank/DDBJ databases">
        <title>Draft genome sequence of Cellulomonas takizawaensis strain TKZ-21.</title>
        <authorList>
            <person name="Yamamura H."/>
            <person name="Hayashi T."/>
            <person name="Hamada M."/>
            <person name="Serisawa Y."/>
            <person name="Matsuyama K."/>
            <person name="Nakagawa Y."/>
            <person name="Otoguro M."/>
            <person name="Yanagida F."/>
            <person name="Hayakawa M."/>
        </authorList>
    </citation>
    <scope>NUCLEOTIDE SEQUENCE [LARGE SCALE GENOMIC DNA]</scope>
    <source>
        <strain evidence="5 6">TKZ-21</strain>
    </source>
</reference>
<dbReference type="Gene3D" id="3.30.70.270">
    <property type="match status" value="1"/>
</dbReference>
<evidence type="ECO:0000313" key="5">
    <source>
        <dbReference type="EMBL" id="GCD19355.1"/>
    </source>
</evidence>
<evidence type="ECO:0000313" key="6">
    <source>
        <dbReference type="Proteomes" id="UP000288246"/>
    </source>
</evidence>
<proteinExistence type="predicted"/>
<comment type="caution">
    <text evidence="5">The sequence shown here is derived from an EMBL/GenBank/DDBJ whole genome shotgun (WGS) entry which is preliminary data.</text>
</comment>
<dbReference type="NCBIfam" id="TIGR00254">
    <property type="entry name" value="GGDEF"/>
    <property type="match status" value="1"/>
</dbReference>